<comment type="caution">
    <text evidence="27">The sequence shown here is derived from an EMBL/GenBank/DDBJ whole genome shotgun (WGS) entry which is preliminary data.</text>
</comment>
<organism evidence="27 28">
    <name type="scientific">Clostridium facile</name>
    <dbReference type="NCBI Taxonomy" id="2763035"/>
    <lineage>
        <taxon>Bacteria</taxon>
        <taxon>Bacillati</taxon>
        <taxon>Bacillota</taxon>
        <taxon>Clostridia</taxon>
        <taxon>Eubacteriales</taxon>
        <taxon>Clostridiaceae</taxon>
        <taxon>Clostridium</taxon>
    </lineage>
</organism>
<dbReference type="InterPro" id="IPR001264">
    <property type="entry name" value="Glyco_trans_51"/>
</dbReference>
<evidence type="ECO:0000256" key="1">
    <source>
        <dbReference type="ARBA" id="ARBA00002624"/>
    </source>
</evidence>
<evidence type="ECO:0000256" key="18">
    <source>
        <dbReference type="ARBA" id="ARBA00023268"/>
    </source>
</evidence>
<keyword evidence="5" id="KW-1003">Cell membrane</keyword>
<evidence type="ECO:0000256" key="6">
    <source>
        <dbReference type="ARBA" id="ARBA00022645"/>
    </source>
</evidence>
<feature type="compositionally biased region" description="Basic residues" evidence="23">
    <location>
        <begin position="15"/>
        <end position="28"/>
    </location>
</feature>
<evidence type="ECO:0000256" key="19">
    <source>
        <dbReference type="ARBA" id="ARBA00023316"/>
    </source>
</evidence>
<evidence type="ECO:0000256" key="7">
    <source>
        <dbReference type="ARBA" id="ARBA00022670"/>
    </source>
</evidence>
<keyword evidence="28" id="KW-1185">Reference proteome</keyword>
<dbReference type="InterPro" id="IPR023346">
    <property type="entry name" value="Lysozyme-like_dom_sf"/>
</dbReference>
<evidence type="ECO:0000313" key="28">
    <source>
        <dbReference type="Proteomes" id="UP000649151"/>
    </source>
</evidence>
<dbReference type="PANTHER" id="PTHR32282:SF11">
    <property type="entry name" value="PENICILLIN-BINDING PROTEIN 1B"/>
    <property type="match status" value="1"/>
</dbReference>
<feature type="domain" description="Penicillin-binding protein transpeptidase" evidence="25">
    <location>
        <begin position="404"/>
        <end position="635"/>
    </location>
</feature>
<evidence type="ECO:0000256" key="20">
    <source>
        <dbReference type="ARBA" id="ARBA00034000"/>
    </source>
</evidence>
<reference evidence="27 28" key="1">
    <citation type="submission" date="2020-08" db="EMBL/GenBank/DDBJ databases">
        <title>Genome public.</title>
        <authorList>
            <person name="Liu C."/>
            <person name="Sun Q."/>
        </authorList>
    </citation>
    <scope>NUCLEOTIDE SEQUENCE [LARGE SCALE GENOMIC DNA]</scope>
    <source>
        <strain evidence="27 28">NSJ-27</strain>
    </source>
</reference>
<keyword evidence="17" id="KW-0046">Antibiotic resistance</keyword>
<dbReference type="EMBL" id="JACOQK010000001">
    <property type="protein sequence ID" value="MBC5787779.1"/>
    <property type="molecule type" value="Genomic_DNA"/>
</dbReference>
<comment type="subcellular location">
    <subcellularLocation>
        <location evidence="2">Cell membrane</location>
        <topology evidence="2">Single-pass type II membrane protein</topology>
    </subcellularLocation>
</comment>
<sequence>MSSKDIYSSDVQKKQSSKKPKKQKHQRSKGKRIAAFIGKAVVCLFLICIITGSIVVTALTVYVMKATETDSTISLAKEDIQTAGITTIMAPDPANPDGEIEVSKLSTGTKRIWVDIQDCPEDLKNAFIAIEDKRFYEHEGVDFKRTFLAFANMILHFWDTEQGGSTITQQLVKNITNDNAHSAGRKVREIFNAMSLERTYSKDEILQAYLNIITIGGKNGDYEGVGAAAKLYFNKDVSELTLPECASIAAITRSPSTYEPIHNPEKNKERRDWILKNMYDQGLIEEADYQNAIATPVEVNQGQVTGNMDGSNYQSYFVDAVINEVRNDLMEEYGYDKETAEAKIKTSGYIIHTTMDVNAQKKLEQHYQESSTFANYDIIKESTDRAENGGNPFQSAMVLYDYNGAMKAVVGGIGEKPPGDRSVINRAVQGQRSPGSAIKPLSIYSLAIEEDLCHYSSIMQDEPISIEQPDGTMWEPQNFGGKSYGSVTIQKAVEMSLNRIPIKLDQTLTPKKSYDFLTKSLGFTDLTESADANLAPMSLGSLSNGVHLDELTNAYQIFGNGGYFTESHTYTSVTNAAGDEVLKKDLSTNQVISEDTATIMNRLLRQVVVGSSGTARAIGDINGIEILGKTGTTNDDFDSTFVGLTPDYIAGIWFGYEQNYDITKNKGLKKQVAAWKTIMSDILSDSQNKSFQLSSDVVEATYCTETGMIATSGCPSTATGYYKKDNKPGTCSVHG</sequence>
<keyword evidence="11" id="KW-0378">Hydrolase</keyword>
<evidence type="ECO:0000256" key="12">
    <source>
        <dbReference type="ARBA" id="ARBA00022960"/>
    </source>
</evidence>
<evidence type="ECO:0000256" key="15">
    <source>
        <dbReference type="ARBA" id="ARBA00022989"/>
    </source>
</evidence>
<evidence type="ECO:0000256" key="11">
    <source>
        <dbReference type="ARBA" id="ARBA00022801"/>
    </source>
</evidence>
<keyword evidence="6" id="KW-0121">Carboxypeptidase</keyword>
<keyword evidence="7" id="KW-0645">Protease</keyword>
<dbReference type="Gene3D" id="3.40.710.10">
    <property type="entry name" value="DD-peptidase/beta-lactamase superfamily"/>
    <property type="match status" value="1"/>
</dbReference>
<keyword evidence="15 24" id="KW-1133">Transmembrane helix</keyword>
<evidence type="ECO:0000256" key="17">
    <source>
        <dbReference type="ARBA" id="ARBA00023251"/>
    </source>
</evidence>
<dbReference type="RefSeq" id="WP_069987250.1">
    <property type="nucleotide sequence ID" value="NZ_JACOQK010000001.1"/>
</dbReference>
<evidence type="ECO:0000259" key="26">
    <source>
        <dbReference type="Pfam" id="PF00912"/>
    </source>
</evidence>
<gene>
    <name evidence="27" type="ORF">H8Z77_07080</name>
</gene>
<keyword evidence="12" id="KW-0133">Cell shape</keyword>
<evidence type="ECO:0000313" key="27">
    <source>
        <dbReference type="EMBL" id="MBC5787779.1"/>
    </source>
</evidence>
<keyword evidence="9" id="KW-0808">Transferase</keyword>
<keyword evidence="16 24" id="KW-0472">Membrane</keyword>
<evidence type="ECO:0000256" key="13">
    <source>
        <dbReference type="ARBA" id="ARBA00022968"/>
    </source>
</evidence>
<evidence type="ECO:0000256" key="9">
    <source>
        <dbReference type="ARBA" id="ARBA00022679"/>
    </source>
</evidence>
<evidence type="ECO:0000256" key="3">
    <source>
        <dbReference type="ARBA" id="ARBA00012448"/>
    </source>
</evidence>
<keyword evidence="19" id="KW-0961">Cell wall biogenesis/degradation</keyword>
<evidence type="ECO:0000256" key="5">
    <source>
        <dbReference type="ARBA" id="ARBA00022475"/>
    </source>
</evidence>
<dbReference type="InterPro" id="IPR036950">
    <property type="entry name" value="PBP_transglycosylase"/>
</dbReference>
<dbReference type="InterPro" id="IPR001460">
    <property type="entry name" value="PCN-bd_Tpept"/>
</dbReference>
<dbReference type="PANTHER" id="PTHR32282">
    <property type="entry name" value="BINDING PROTEIN TRANSPEPTIDASE, PUTATIVE-RELATED"/>
    <property type="match status" value="1"/>
</dbReference>
<dbReference type="Gene3D" id="1.10.3810.10">
    <property type="entry name" value="Biosynthetic peptidoglycan transglycosylase-like"/>
    <property type="match status" value="1"/>
</dbReference>
<evidence type="ECO:0000256" key="23">
    <source>
        <dbReference type="SAM" id="MobiDB-lite"/>
    </source>
</evidence>
<evidence type="ECO:0000256" key="16">
    <source>
        <dbReference type="ARBA" id="ARBA00023136"/>
    </source>
</evidence>
<keyword evidence="10 24" id="KW-0812">Transmembrane</keyword>
<evidence type="ECO:0000256" key="24">
    <source>
        <dbReference type="SAM" id="Phobius"/>
    </source>
</evidence>
<dbReference type="Pfam" id="PF00905">
    <property type="entry name" value="Transpeptidase"/>
    <property type="match status" value="1"/>
</dbReference>
<evidence type="ECO:0000256" key="4">
    <source>
        <dbReference type="ARBA" id="ARBA00018638"/>
    </source>
</evidence>
<dbReference type="SUPFAM" id="SSF53955">
    <property type="entry name" value="Lysozyme-like"/>
    <property type="match status" value="1"/>
</dbReference>
<keyword evidence="14" id="KW-0573">Peptidoglycan synthesis</keyword>
<feature type="domain" description="Glycosyl transferase family 51" evidence="26">
    <location>
        <begin position="103"/>
        <end position="278"/>
    </location>
</feature>
<comment type="catalytic activity">
    <reaction evidence="20">
        <text>Preferential cleavage: (Ac)2-L-Lys-D-Ala-|-D-Ala. Also transpeptidation of peptidyl-alanyl moieties that are N-acyl substituents of D-alanine.</text>
        <dbReference type="EC" id="3.4.16.4"/>
    </reaction>
</comment>
<evidence type="ECO:0000256" key="10">
    <source>
        <dbReference type="ARBA" id="ARBA00022692"/>
    </source>
</evidence>
<evidence type="ECO:0000256" key="8">
    <source>
        <dbReference type="ARBA" id="ARBA00022676"/>
    </source>
</evidence>
<dbReference type="Pfam" id="PF00912">
    <property type="entry name" value="Transgly"/>
    <property type="match status" value="1"/>
</dbReference>
<keyword evidence="13" id="KW-0735">Signal-anchor</keyword>
<dbReference type="InterPro" id="IPR012338">
    <property type="entry name" value="Beta-lactam/transpept-like"/>
</dbReference>
<dbReference type="SUPFAM" id="SSF56601">
    <property type="entry name" value="beta-lactamase/transpeptidase-like"/>
    <property type="match status" value="1"/>
</dbReference>
<dbReference type="InterPro" id="IPR050396">
    <property type="entry name" value="Glycosyltr_51/Transpeptidase"/>
</dbReference>
<dbReference type="EC" id="2.4.99.28" evidence="21"/>
<evidence type="ECO:0000256" key="2">
    <source>
        <dbReference type="ARBA" id="ARBA00004401"/>
    </source>
</evidence>
<evidence type="ECO:0000256" key="22">
    <source>
        <dbReference type="ARBA" id="ARBA00049902"/>
    </source>
</evidence>
<name>A0ABR7IRK4_9CLOT</name>
<evidence type="ECO:0000259" key="25">
    <source>
        <dbReference type="Pfam" id="PF00905"/>
    </source>
</evidence>
<accession>A0ABR7IRK4</accession>
<dbReference type="Proteomes" id="UP000649151">
    <property type="component" value="Unassembled WGS sequence"/>
</dbReference>
<feature type="transmembrane region" description="Helical" evidence="24">
    <location>
        <begin position="33"/>
        <end position="64"/>
    </location>
</feature>
<evidence type="ECO:0000256" key="14">
    <source>
        <dbReference type="ARBA" id="ARBA00022984"/>
    </source>
</evidence>
<proteinExistence type="predicted"/>
<feature type="region of interest" description="Disordered" evidence="23">
    <location>
        <begin position="1"/>
        <end position="28"/>
    </location>
</feature>
<comment type="catalytic activity">
    <reaction evidence="22">
        <text>[GlcNAc-(1-&gt;4)-Mur2Ac(oyl-L-Ala-gamma-D-Glu-L-Lys-D-Ala-D-Ala)](n)-di-trans,octa-cis-undecaprenyl diphosphate + beta-D-GlcNAc-(1-&gt;4)-Mur2Ac(oyl-L-Ala-gamma-D-Glu-L-Lys-D-Ala-D-Ala)-di-trans,octa-cis-undecaprenyl diphosphate = [GlcNAc-(1-&gt;4)-Mur2Ac(oyl-L-Ala-gamma-D-Glu-L-Lys-D-Ala-D-Ala)](n+1)-di-trans,octa-cis-undecaprenyl diphosphate + di-trans,octa-cis-undecaprenyl diphosphate + H(+)</text>
        <dbReference type="Rhea" id="RHEA:23708"/>
        <dbReference type="Rhea" id="RHEA-COMP:9602"/>
        <dbReference type="Rhea" id="RHEA-COMP:9603"/>
        <dbReference type="ChEBI" id="CHEBI:15378"/>
        <dbReference type="ChEBI" id="CHEBI:58405"/>
        <dbReference type="ChEBI" id="CHEBI:60033"/>
        <dbReference type="ChEBI" id="CHEBI:78435"/>
        <dbReference type="EC" id="2.4.99.28"/>
    </reaction>
</comment>
<keyword evidence="8" id="KW-0328">Glycosyltransferase</keyword>
<comment type="function">
    <text evidence="1">Cell wall formation. Synthesis of cross-linked peptidoglycan from the lipid intermediates. The enzyme has a penicillin-insensitive transglycosylase N-terminal domain (formation of linear glycan strands) and a penicillin-sensitive transpeptidase C-terminal domain (cross-linking of the peptide subunits).</text>
</comment>
<dbReference type="EC" id="3.4.16.4" evidence="3"/>
<keyword evidence="18" id="KW-0511">Multifunctional enzyme</keyword>
<protein>
    <recommendedName>
        <fullName evidence="4">Penicillin-binding protein 1A</fullName>
        <ecNumber evidence="21">2.4.99.28</ecNumber>
        <ecNumber evidence="3">3.4.16.4</ecNumber>
    </recommendedName>
</protein>
<evidence type="ECO:0000256" key="21">
    <source>
        <dbReference type="ARBA" id="ARBA00044770"/>
    </source>
</evidence>